<dbReference type="Pfam" id="PF17762">
    <property type="entry name" value="HTH_ParB"/>
    <property type="match status" value="1"/>
</dbReference>
<organism evidence="4 5">
    <name type="scientific">Caenibius tardaugens NBRC 16725</name>
    <dbReference type="NCBI Taxonomy" id="1219035"/>
    <lineage>
        <taxon>Bacteria</taxon>
        <taxon>Pseudomonadati</taxon>
        <taxon>Pseudomonadota</taxon>
        <taxon>Alphaproteobacteria</taxon>
        <taxon>Sphingomonadales</taxon>
        <taxon>Erythrobacteraceae</taxon>
        <taxon>Caenibius</taxon>
    </lineage>
</organism>
<accession>U2ZWP4</accession>
<evidence type="ECO:0000313" key="5">
    <source>
        <dbReference type="Proteomes" id="UP000016568"/>
    </source>
</evidence>
<protein>
    <submittedName>
        <fullName evidence="4">ParB-like protein</fullName>
    </submittedName>
</protein>
<feature type="compositionally biased region" description="Acidic residues" evidence="2">
    <location>
        <begin position="664"/>
        <end position="675"/>
    </location>
</feature>
<gene>
    <name evidence="4" type="ORF">NT2_06_02290</name>
</gene>
<dbReference type="KEGG" id="ntd:EGO55_18245"/>
<name>U2ZWP4_9SPHN</name>
<dbReference type="CDD" id="cd16406">
    <property type="entry name" value="ParB_N_like"/>
    <property type="match status" value="1"/>
</dbReference>
<feature type="region of interest" description="Disordered" evidence="2">
    <location>
        <begin position="653"/>
        <end position="691"/>
    </location>
</feature>
<keyword evidence="5" id="KW-1185">Reference proteome</keyword>
<evidence type="ECO:0000313" key="4">
    <source>
        <dbReference type="EMBL" id="GAD49789.1"/>
    </source>
</evidence>
<dbReference type="InterPro" id="IPR036086">
    <property type="entry name" value="ParB/Sulfiredoxin_sf"/>
</dbReference>
<dbReference type="AlphaFoldDB" id="U2ZWP4"/>
<dbReference type="InterPro" id="IPR041468">
    <property type="entry name" value="HTH_ParB/Spo0J"/>
</dbReference>
<dbReference type="PANTHER" id="PTHR33375:SF7">
    <property type="entry name" value="CHROMOSOME 2-PARTITIONING PROTEIN PARB-RELATED"/>
    <property type="match status" value="1"/>
</dbReference>
<dbReference type="GO" id="GO:0007059">
    <property type="term" value="P:chromosome segregation"/>
    <property type="evidence" value="ECO:0007669"/>
    <property type="project" value="TreeGrafter"/>
</dbReference>
<dbReference type="SMART" id="SM00470">
    <property type="entry name" value="ParB"/>
    <property type="match status" value="1"/>
</dbReference>
<dbReference type="InterPro" id="IPR003115">
    <property type="entry name" value="ParB_N"/>
</dbReference>
<dbReference type="OrthoDB" id="9813122at2"/>
<feature type="region of interest" description="Disordered" evidence="2">
    <location>
        <begin position="386"/>
        <end position="416"/>
    </location>
</feature>
<evidence type="ECO:0000256" key="1">
    <source>
        <dbReference type="SAM" id="Coils"/>
    </source>
</evidence>
<evidence type="ECO:0000259" key="3">
    <source>
        <dbReference type="SMART" id="SM00470"/>
    </source>
</evidence>
<feature type="domain" description="ParB-like N-terminal" evidence="3">
    <location>
        <begin position="6"/>
        <end position="104"/>
    </location>
</feature>
<dbReference type="eggNOG" id="COG1475">
    <property type="taxonomic scope" value="Bacteria"/>
</dbReference>
<dbReference type="EMBL" id="BASZ01000006">
    <property type="protein sequence ID" value="GAD49789.1"/>
    <property type="molecule type" value="Genomic_DNA"/>
</dbReference>
<dbReference type="Pfam" id="PF02195">
    <property type="entry name" value="ParB_N"/>
    <property type="match status" value="1"/>
</dbReference>
<feature type="coiled-coil region" evidence="1">
    <location>
        <begin position="302"/>
        <end position="329"/>
    </location>
</feature>
<evidence type="ECO:0000256" key="2">
    <source>
        <dbReference type="SAM" id="MobiDB-lite"/>
    </source>
</evidence>
<dbReference type="SUPFAM" id="SSF109709">
    <property type="entry name" value="KorB DNA-binding domain-like"/>
    <property type="match status" value="1"/>
</dbReference>
<sequence>MSQPIILVSAAKLAKSPSNVRKTSDAEADAQLEASIVAHGVLQNLIGLPVARKKGQYRITAGGRRLDAVHRAIEKGDLPAEYELPVKVLADANDAVEISLSENFFKLAMNPADACRAFQDIIETEKKTPADIAKRFGLTERFVLGRLRLAGLAEPVFEALRDGSITLDIAMAYASTSDAARQASVYEQFGQGYYRANVGEIRRQLASGGYRGSDPKALLVGREDYVAAGGRIDADLFSDDATEMWIDGDILDHLAEEKLAAAAEAIRQREGFAEIRAVPASHISYMDTYGLRQVQGELPPLSPQEEARCEQIQNELEAIEEAAADENGEGYTEDDEARTQALEAEYEAIQSRNPILTEEQKASALAYVVIGRDGCPRIHEQLYVAPVETPDNEEGDAGADEDADHGEEAEGSAKPVMSQRLADEMAMMKTELLAVHVASDPRFALDVGTFIMADAATRHYGSSDLASELRARAPSPRVASFESGTLAAEEWAKLDSALDRSWIDHEDVRDRYDAFCALSDEARAAWLGWAIARTFDAVPAGRTGSAFIDHLGAKLAIDVAAWWRPTAKNYFDRITKPAILTLFETVGSAELRHRYGASKKHDLAASAEKLFAGDILVEAEIKERAISWLPDAMRFEPVDAETDAMIGVDAEAFEEPAEAAGRDEDLEAGDLVEDGAESREDGGMDSLAAAA</sequence>
<dbReference type="SUPFAM" id="SSF110849">
    <property type="entry name" value="ParB/Sulfiredoxin"/>
    <property type="match status" value="1"/>
</dbReference>
<dbReference type="Gene3D" id="1.10.10.2830">
    <property type="match status" value="1"/>
</dbReference>
<dbReference type="InterPro" id="IPR050336">
    <property type="entry name" value="Chromosome_partition/occlusion"/>
</dbReference>
<keyword evidence="1" id="KW-0175">Coiled coil</keyword>
<dbReference type="GO" id="GO:0005694">
    <property type="term" value="C:chromosome"/>
    <property type="evidence" value="ECO:0007669"/>
    <property type="project" value="TreeGrafter"/>
</dbReference>
<dbReference type="Gene3D" id="3.90.1530.30">
    <property type="match status" value="1"/>
</dbReference>
<dbReference type="Proteomes" id="UP000016568">
    <property type="component" value="Unassembled WGS sequence"/>
</dbReference>
<proteinExistence type="predicted"/>
<dbReference type="RefSeq" id="WP_021690694.1">
    <property type="nucleotide sequence ID" value="NZ_BASZ01000006.1"/>
</dbReference>
<comment type="caution">
    <text evidence="4">The sequence shown here is derived from an EMBL/GenBank/DDBJ whole genome shotgun (WGS) entry which is preliminary data.</text>
</comment>
<reference evidence="4 5" key="1">
    <citation type="submission" date="2013-09" db="EMBL/GenBank/DDBJ databases">
        <title>Whole genome shotgun sequence of Novosphingobium tardaugens NBRC 16725.</title>
        <authorList>
            <person name="Isaki S."/>
            <person name="Hosoyama A."/>
            <person name="Tsuchikane K."/>
            <person name="Katsumata H."/>
            <person name="Ando Y."/>
            <person name="Yamazaki S."/>
            <person name="Fujita N."/>
        </authorList>
    </citation>
    <scope>NUCLEOTIDE SEQUENCE [LARGE SCALE GENOMIC DNA]</scope>
    <source>
        <strain evidence="4 5">NBRC 16725</strain>
    </source>
</reference>
<feature type="compositionally biased region" description="Acidic residues" evidence="2">
    <location>
        <begin position="390"/>
        <end position="410"/>
    </location>
</feature>
<dbReference type="PANTHER" id="PTHR33375">
    <property type="entry name" value="CHROMOSOME-PARTITIONING PROTEIN PARB-RELATED"/>
    <property type="match status" value="1"/>
</dbReference>